<keyword evidence="3" id="KW-1185">Reference proteome</keyword>
<dbReference type="Pfam" id="PF01755">
    <property type="entry name" value="Glyco_transf_25"/>
    <property type="match status" value="1"/>
</dbReference>
<dbReference type="RefSeq" id="WP_242070059.1">
    <property type="nucleotide sequence ID" value="NZ_JAEACP010000003.1"/>
</dbReference>
<dbReference type="InterPro" id="IPR002654">
    <property type="entry name" value="Glyco_trans_25"/>
</dbReference>
<name>A0ABV7DZN3_9RHOB</name>
<proteinExistence type="predicted"/>
<dbReference type="CDD" id="cd06532">
    <property type="entry name" value="Glyco_transf_25"/>
    <property type="match status" value="1"/>
</dbReference>
<reference evidence="3" key="1">
    <citation type="journal article" date="2019" name="Int. J. Syst. Evol. Microbiol.">
        <title>The Global Catalogue of Microorganisms (GCM) 10K type strain sequencing project: providing services to taxonomists for standard genome sequencing and annotation.</title>
        <authorList>
            <consortium name="The Broad Institute Genomics Platform"/>
            <consortium name="The Broad Institute Genome Sequencing Center for Infectious Disease"/>
            <person name="Wu L."/>
            <person name="Ma J."/>
        </authorList>
    </citation>
    <scope>NUCLEOTIDE SEQUENCE [LARGE SCALE GENOMIC DNA]</scope>
    <source>
        <strain evidence="3">KCTC 62102</strain>
    </source>
</reference>
<sequence>MTPDPLIGLPVYLINLPRAVARRTSMEQRLEKLGLAYELFPGVDGKAEEQRLLANTDVAAFRRNMGREILIGGIGCYHSHLAVWERFLTSGQPIALVLEDDVVFHDDFLPAVRLALQAQEHWDFLKLNCIRAKLPVQQGRIGPYRLNAYIGPATGTGAYLINRATAFKLLPAMRRVTRATDHEINRFFIHDFRLRGLEPFPSHPDDGGESLITGKGFAEVRKFPLHRRLPHYRLKAGNYLRRLWWLAKRGEIVPRRSRLRPDDTTGKVEA</sequence>
<dbReference type="Proteomes" id="UP001595445">
    <property type="component" value="Unassembled WGS sequence"/>
</dbReference>
<evidence type="ECO:0000313" key="2">
    <source>
        <dbReference type="EMBL" id="MFC3087821.1"/>
    </source>
</evidence>
<organism evidence="2 3">
    <name type="scientific">Tabrizicola soli</name>
    <dbReference type="NCBI Taxonomy" id="2185115"/>
    <lineage>
        <taxon>Bacteria</taxon>
        <taxon>Pseudomonadati</taxon>
        <taxon>Pseudomonadota</taxon>
        <taxon>Alphaproteobacteria</taxon>
        <taxon>Rhodobacterales</taxon>
        <taxon>Paracoccaceae</taxon>
        <taxon>Tabrizicola</taxon>
    </lineage>
</organism>
<dbReference type="EMBL" id="JBHRSM010000026">
    <property type="protein sequence ID" value="MFC3087821.1"/>
    <property type="molecule type" value="Genomic_DNA"/>
</dbReference>
<feature type="domain" description="Glycosyl transferase family 25" evidence="1">
    <location>
        <begin position="10"/>
        <end position="182"/>
    </location>
</feature>
<accession>A0ABV7DZN3</accession>
<evidence type="ECO:0000313" key="3">
    <source>
        <dbReference type="Proteomes" id="UP001595445"/>
    </source>
</evidence>
<protein>
    <submittedName>
        <fullName evidence="2">Glycosyltransferase family 25 protein</fullName>
    </submittedName>
</protein>
<comment type="caution">
    <text evidence="2">The sequence shown here is derived from an EMBL/GenBank/DDBJ whole genome shotgun (WGS) entry which is preliminary data.</text>
</comment>
<gene>
    <name evidence="2" type="ORF">ACFOD6_17365</name>
</gene>
<evidence type="ECO:0000259" key="1">
    <source>
        <dbReference type="Pfam" id="PF01755"/>
    </source>
</evidence>